<protein>
    <submittedName>
        <fullName evidence="2">Uncharacterized protein LOC124816217 isoform X3</fullName>
    </submittedName>
</protein>
<dbReference type="RefSeq" id="XP_065670805.1">
    <property type="nucleotide sequence ID" value="XM_065814733.1"/>
</dbReference>
<keyword evidence="1" id="KW-1185">Reference proteome</keyword>
<accession>A0ABM4D917</accession>
<reference evidence="2" key="1">
    <citation type="submission" date="2025-08" db="UniProtKB">
        <authorList>
            <consortium name="RefSeq"/>
        </authorList>
    </citation>
    <scope>IDENTIFICATION</scope>
</reference>
<dbReference type="Proteomes" id="UP001652625">
    <property type="component" value="Chromosome 12"/>
</dbReference>
<dbReference type="GeneID" id="124816217"/>
<sequence>MSCKNQNCICINCTLCRSGRLSRLTYLQAKRRIMDWTDLQNPTATKEDSLDLVLECIVKTTEKCELKDMHMEVKEGAYSVTVDEWGSNKQQKHFFYISKGETINLTFQF</sequence>
<name>A0ABM4D917_HYDVU</name>
<evidence type="ECO:0000313" key="2">
    <source>
        <dbReference type="RefSeq" id="XP_065670805.1"/>
    </source>
</evidence>
<gene>
    <name evidence="2" type="primary">LOC124816217</name>
</gene>
<evidence type="ECO:0000313" key="1">
    <source>
        <dbReference type="Proteomes" id="UP001652625"/>
    </source>
</evidence>
<proteinExistence type="predicted"/>
<organism evidence="1 2">
    <name type="scientific">Hydra vulgaris</name>
    <name type="common">Hydra</name>
    <name type="synonym">Hydra attenuata</name>
    <dbReference type="NCBI Taxonomy" id="6087"/>
    <lineage>
        <taxon>Eukaryota</taxon>
        <taxon>Metazoa</taxon>
        <taxon>Cnidaria</taxon>
        <taxon>Hydrozoa</taxon>
        <taxon>Hydroidolina</taxon>
        <taxon>Anthoathecata</taxon>
        <taxon>Aplanulata</taxon>
        <taxon>Hydridae</taxon>
        <taxon>Hydra</taxon>
    </lineage>
</organism>